<accession>A0A6C0IJ96</accession>
<evidence type="ECO:0000259" key="3">
    <source>
        <dbReference type="Pfam" id="PF13524"/>
    </source>
</evidence>
<dbReference type="GO" id="GO:0005975">
    <property type="term" value="P:carbohydrate metabolic process"/>
    <property type="evidence" value="ECO:0007669"/>
    <property type="project" value="InterPro"/>
</dbReference>
<dbReference type="Pfam" id="PF13524">
    <property type="entry name" value="Glyco_trans_1_2"/>
    <property type="match status" value="1"/>
</dbReference>
<evidence type="ECO:0000256" key="1">
    <source>
        <dbReference type="ARBA" id="ARBA00022676"/>
    </source>
</evidence>
<keyword evidence="1" id="KW-0328">Glycosyltransferase</keyword>
<dbReference type="GO" id="GO:0016020">
    <property type="term" value="C:membrane"/>
    <property type="evidence" value="ECO:0007669"/>
    <property type="project" value="InterPro"/>
</dbReference>
<proteinExistence type="predicted"/>
<protein>
    <recommendedName>
        <fullName evidence="3">Spore protein YkvP/CgeB glycosyl transferase-like domain-containing protein</fullName>
    </recommendedName>
</protein>
<evidence type="ECO:0000256" key="2">
    <source>
        <dbReference type="ARBA" id="ARBA00022679"/>
    </source>
</evidence>
<dbReference type="GO" id="GO:0008107">
    <property type="term" value="F:galactoside 2-alpha-L-fucosyltransferase activity"/>
    <property type="evidence" value="ECO:0007669"/>
    <property type="project" value="InterPro"/>
</dbReference>
<dbReference type="InterPro" id="IPR055259">
    <property type="entry name" value="YkvP/CgeB_Glyco_trans-like"/>
</dbReference>
<name>A0A6C0IJ96_9ZZZZ</name>
<dbReference type="PANTHER" id="PTHR11927:SF9">
    <property type="entry name" value="L-FUCOSYLTRANSFERASE"/>
    <property type="match status" value="1"/>
</dbReference>
<keyword evidence="2" id="KW-0808">Transferase</keyword>
<organism evidence="4">
    <name type="scientific">viral metagenome</name>
    <dbReference type="NCBI Taxonomy" id="1070528"/>
    <lineage>
        <taxon>unclassified sequences</taxon>
        <taxon>metagenomes</taxon>
        <taxon>organismal metagenomes</taxon>
    </lineage>
</organism>
<feature type="domain" description="Spore protein YkvP/CgeB glycosyl transferase-like" evidence="3">
    <location>
        <begin position="160"/>
        <end position="270"/>
    </location>
</feature>
<dbReference type="InterPro" id="IPR002516">
    <property type="entry name" value="Glyco_trans_11"/>
</dbReference>
<sequence length="573" mass="66156">MKRLVQLLQIPEIGSLPVMNCVFSELSGAFKDFNCSIRIVKNLSEIEDGGIIFLDDAAGNYRNNRSLYDRIALLCPTSVFICWYWRDLTFRPFTKMIHTGEYFMNRMPGLSDYGYMTSPSFVPLKLRANDSPAMIGTYPRSLKRDYCFMGGGYKMDWIPSEFTGIYHQVIWNNYLSYDERRAIYLSSMFALGFQSDENIRTGHLSQRLFEGLAYGCIVLCENPLAAEFTNGAIVHVTSKEDLVQKMQFYKENPLLVEEKQKQGYEWVKQYGTNRITSALFLDKIKMDFHEEFGETIKESVKNEIVCVSVSGGLGNQLFQIAAAYAYAKKENAKLQIIYTTTNGNRPLYWDTLLQSMKPYLVQSAPATLQHWQESCATQYKEIGPLTPAGIFLHGYMQTSKYFYNDVIKKEIRSFFTPILSLEIASSYRHLISNKQHVVVLHARRTDYLKNQDIIHFHGPLNGAYYKNAVAKMLDIVPNPIFLLCGDDNHFWQEIKEDISEVYKRPYVVLEGESDIATFALLQQFPNVIMSNSTFIWWTTWLSNAKNVIAPSKWFGPTGLKHYEDIYEADWMRM</sequence>
<evidence type="ECO:0000313" key="4">
    <source>
        <dbReference type="EMBL" id="QHT92496.1"/>
    </source>
</evidence>
<dbReference type="Pfam" id="PF01531">
    <property type="entry name" value="Glyco_transf_11"/>
    <property type="match status" value="1"/>
</dbReference>
<dbReference type="CDD" id="cd11301">
    <property type="entry name" value="Fut1_Fut2_like"/>
    <property type="match status" value="1"/>
</dbReference>
<dbReference type="EMBL" id="MN740186">
    <property type="protein sequence ID" value="QHT92496.1"/>
    <property type="molecule type" value="Genomic_DNA"/>
</dbReference>
<reference evidence="4" key="1">
    <citation type="journal article" date="2020" name="Nature">
        <title>Giant virus diversity and host interactions through global metagenomics.</title>
        <authorList>
            <person name="Schulz F."/>
            <person name="Roux S."/>
            <person name="Paez-Espino D."/>
            <person name="Jungbluth S."/>
            <person name="Walsh D.A."/>
            <person name="Denef V.J."/>
            <person name="McMahon K.D."/>
            <person name="Konstantinidis K.T."/>
            <person name="Eloe-Fadrosh E.A."/>
            <person name="Kyrpides N.C."/>
            <person name="Woyke T."/>
        </authorList>
    </citation>
    <scope>NUCLEOTIDE SEQUENCE</scope>
    <source>
        <strain evidence="4">GVMAG-M-3300023184-88</strain>
    </source>
</reference>
<dbReference type="AlphaFoldDB" id="A0A6C0IJ96"/>
<dbReference type="PANTHER" id="PTHR11927">
    <property type="entry name" value="GALACTOSIDE 2-L-FUCOSYLTRANSFERASE"/>
    <property type="match status" value="1"/>
</dbReference>